<dbReference type="EMBL" id="BDRX01000045">
    <property type="protein sequence ID" value="GBF93893.1"/>
    <property type="molecule type" value="Genomic_DNA"/>
</dbReference>
<dbReference type="AlphaFoldDB" id="A0A2V0P7P1"/>
<protein>
    <recommendedName>
        <fullName evidence="3">Nucleotide-diphospho-sugar transferase domain-containing protein</fullName>
    </recommendedName>
</protein>
<dbReference type="Gene3D" id="3.90.550.10">
    <property type="entry name" value="Spore Coat Polysaccharide Biosynthesis Protein SpsA, Chain A"/>
    <property type="match status" value="1"/>
</dbReference>
<dbReference type="OrthoDB" id="533531at2759"/>
<keyword evidence="2" id="KW-1185">Reference proteome</keyword>
<name>A0A2V0P7P1_9CHLO</name>
<proteinExistence type="predicted"/>
<comment type="caution">
    <text evidence="1">The sequence shown here is derived from an EMBL/GenBank/DDBJ whole genome shotgun (WGS) entry which is preliminary data.</text>
</comment>
<organism evidence="1 2">
    <name type="scientific">Raphidocelis subcapitata</name>
    <dbReference type="NCBI Taxonomy" id="307507"/>
    <lineage>
        <taxon>Eukaryota</taxon>
        <taxon>Viridiplantae</taxon>
        <taxon>Chlorophyta</taxon>
        <taxon>core chlorophytes</taxon>
        <taxon>Chlorophyceae</taxon>
        <taxon>CS clade</taxon>
        <taxon>Sphaeropleales</taxon>
        <taxon>Selenastraceae</taxon>
        <taxon>Raphidocelis</taxon>
    </lineage>
</organism>
<dbReference type="Proteomes" id="UP000247498">
    <property type="component" value="Unassembled WGS sequence"/>
</dbReference>
<accession>A0A2V0P7P1</accession>
<evidence type="ECO:0000313" key="2">
    <source>
        <dbReference type="Proteomes" id="UP000247498"/>
    </source>
</evidence>
<sequence length="244" mass="27631">MLKAAVNSALRQGFLTPHCIFAGDPTAPIVGWMTSRGVRLIHHNPTWSSALVALVRGHVEANLRQSHLFASNESIIGTWQRIDLPIMPWLDQFTYVLFTDTDVLFRRPFSFSEFPRPLPRAVGMGPEMQDMFPYNAGIMVANLPRLRETYNDFLAFVLSNREGLTFPGYGPGDQGAYNAFYEADVRAWRLPDNFNSKPYHTDRPDNGGLRARACPYIGEWIKYLEAEDAPEVKRLHKNACPTTV</sequence>
<dbReference type="SUPFAM" id="SSF53448">
    <property type="entry name" value="Nucleotide-diphospho-sugar transferases"/>
    <property type="match status" value="1"/>
</dbReference>
<dbReference type="InterPro" id="IPR029044">
    <property type="entry name" value="Nucleotide-diphossugar_trans"/>
</dbReference>
<evidence type="ECO:0000313" key="1">
    <source>
        <dbReference type="EMBL" id="GBF93893.1"/>
    </source>
</evidence>
<dbReference type="STRING" id="307507.A0A2V0P7P1"/>
<evidence type="ECO:0008006" key="3">
    <source>
        <dbReference type="Google" id="ProtNLM"/>
    </source>
</evidence>
<gene>
    <name evidence="1" type="ORF">Rsub_06892</name>
</gene>
<dbReference type="InParanoid" id="A0A2V0P7P1"/>
<reference evidence="1 2" key="1">
    <citation type="journal article" date="2018" name="Sci. Rep.">
        <title>Raphidocelis subcapitata (=Pseudokirchneriella subcapitata) provides an insight into genome evolution and environmental adaptations in the Sphaeropleales.</title>
        <authorList>
            <person name="Suzuki S."/>
            <person name="Yamaguchi H."/>
            <person name="Nakajima N."/>
            <person name="Kawachi M."/>
        </authorList>
    </citation>
    <scope>NUCLEOTIDE SEQUENCE [LARGE SCALE GENOMIC DNA]</scope>
    <source>
        <strain evidence="1 2">NIES-35</strain>
    </source>
</reference>